<organism evidence="3 4">
    <name type="scientific">Fistulina hepatica ATCC 64428</name>
    <dbReference type="NCBI Taxonomy" id="1128425"/>
    <lineage>
        <taxon>Eukaryota</taxon>
        <taxon>Fungi</taxon>
        <taxon>Dikarya</taxon>
        <taxon>Basidiomycota</taxon>
        <taxon>Agaricomycotina</taxon>
        <taxon>Agaricomycetes</taxon>
        <taxon>Agaricomycetidae</taxon>
        <taxon>Agaricales</taxon>
        <taxon>Fistulinaceae</taxon>
        <taxon>Fistulina</taxon>
    </lineage>
</organism>
<accession>A0A0D7A9N7</accession>
<keyword evidence="4" id="KW-1185">Reference proteome</keyword>
<dbReference type="SUPFAM" id="SSF75304">
    <property type="entry name" value="Amidase signature (AS) enzymes"/>
    <property type="match status" value="1"/>
</dbReference>
<gene>
    <name evidence="3" type="ORF">FISHEDRAFT_66405</name>
</gene>
<dbReference type="AlphaFoldDB" id="A0A0D7A9N7"/>
<feature type="domain" description="Amidase" evidence="2">
    <location>
        <begin position="62"/>
        <end position="377"/>
    </location>
</feature>
<name>A0A0D7A9N7_9AGAR</name>
<dbReference type="PANTHER" id="PTHR42678">
    <property type="entry name" value="AMIDASE"/>
    <property type="match status" value="1"/>
</dbReference>
<evidence type="ECO:0000313" key="3">
    <source>
        <dbReference type="EMBL" id="KIY46656.1"/>
    </source>
</evidence>
<sequence length="565" mass="61530">MIAVFKLHLILGLLASCAFASLTTPAETLFPMPKCQGLDLEEATVSQLQDWMSRGLLNSKQLVACYVRRIDQVDSMIKSVIEMNPDAFTIADELDREREAGFVRGGIIPVLVKDNYATADKMQTSAGSLALLGSIVPRDAHAVKLMRQAGAIILGHSNLSEWADMRSNSYSEGYSARGGQARNSFNLTQEPGGSSSGSAHAVSANLGGLFIIFFLRTETDGSIISPAERASIIGIKGTVGLISRAGIIPESHSQDTLGSFGRTFEDAVIAFQTIVGIDPRDPKTFEQEGKALRNYTDYLSNKTALQGARFGIPWKVWTTPSTKNQLPTLFAALDVIAEAGATIYNNTEYKYADIMVSPNGWDWKYAPSANMSEYTIVTVDFYNNIRDYLSELSNTNIRSLEDIMAFNDVYTILEGGIANSTPAFESGQDGFAASLATHGAYNETYHQARDWIRYSSRKMGIDYALNYTTEDGDNFLLDALLVPSDDNSPATNVPAQAGYPMLTLPVGFDSYNCPFGLSLIGTAYSEAALIKYGSAIDDALGVRRHKPYFYEYDATNIPVIRGGAP</sequence>
<dbReference type="InterPro" id="IPR036928">
    <property type="entry name" value="AS_sf"/>
</dbReference>
<reference evidence="3 4" key="1">
    <citation type="journal article" date="2015" name="Fungal Genet. Biol.">
        <title>Evolution of novel wood decay mechanisms in Agaricales revealed by the genome sequences of Fistulina hepatica and Cylindrobasidium torrendii.</title>
        <authorList>
            <person name="Floudas D."/>
            <person name="Held B.W."/>
            <person name="Riley R."/>
            <person name="Nagy L.G."/>
            <person name="Koehler G."/>
            <person name="Ransdell A.S."/>
            <person name="Younus H."/>
            <person name="Chow J."/>
            <person name="Chiniquy J."/>
            <person name="Lipzen A."/>
            <person name="Tritt A."/>
            <person name="Sun H."/>
            <person name="Haridas S."/>
            <person name="LaButti K."/>
            <person name="Ohm R.A."/>
            <person name="Kues U."/>
            <person name="Blanchette R.A."/>
            <person name="Grigoriev I.V."/>
            <person name="Minto R.E."/>
            <person name="Hibbett D.S."/>
        </authorList>
    </citation>
    <scope>NUCLEOTIDE SEQUENCE [LARGE SCALE GENOMIC DNA]</scope>
    <source>
        <strain evidence="3 4">ATCC 64428</strain>
    </source>
</reference>
<protein>
    <submittedName>
        <fullName evidence="3">Amidase signature enzyme</fullName>
    </submittedName>
</protein>
<dbReference type="PROSITE" id="PS51257">
    <property type="entry name" value="PROKAR_LIPOPROTEIN"/>
    <property type="match status" value="1"/>
</dbReference>
<dbReference type="Pfam" id="PF01425">
    <property type="entry name" value="Amidase"/>
    <property type="match status" value="1"/>
</dbReference>
<dbReference type="OrthoDB" id="566138at2759"/>
<evidence type="ECO:0000313" key="4">
    <source>
        <dbReference type="Proteomes" id="UP000054144"/>
    </source>
</evidence>
<dbReference type="InterPro" id="IPR023631">
    <property type="entry name" value="Amidase_dom"/>
</dbReference>
<dbReference type="EMBL" id="KN882026">
    <property type="protein sequence ID" value="KIY46656.1"/>
    <property type="molecule type" value="Genomic_DNA"/>
</dbReference>
<dbReference type="Gene3D" id="3.90.1300.10">
    <property type="entry name" value="Amidase signature (AS) domain"/>
    <property type="match status" value="1"/>
</dbReference>
<feature type="chain" id="PRO_5002316048" evidence="1">
    <location>
        <begin position="21"/>
        <end position="565"/>
    </location>
</feature>
<evidence type="ECO:0000259" key="2">
    <source>
        <dbReference type="Pfam" id="PF01425"/>
    </source>
</evidence>
<proteinExistence type="predicted"/>
<feature type="signal peptide" evidence="1">
    <location>
        <begin position="1"/>
        <end position="20"/>
    </location>
</feature>
<keyword evidence="1" id="KW-0732">Signal</keyword>
<dbReference type="PANTHER" id="PTHR42678:SF37">
    <property type="entry name" value="AMIDASE C869.01-RELATED"/>
    <property type="match status" value="1"/>
</dbReference>
<dbReference type="Proteomes" id="UP000054144">
    <property type="component" value="Unassembled WGS sequence"/>
</dbReference>
<evidence type="ECO:0000256" key="1">
    <source>
        <dbReference type="SAM" id="SignalP"/>
    </source>
</evidence>